<feature type="domain" description="C3H1-type" evidence="6">
    <location>
        <begin position="151"/>
        <end position="178"/>
    </location>
</feature>
<feature type="region of interest" description="Disordered" evidence="5">
    <location>
        <begin position="252"/>
        <end position="278"/>
    </location>
</feature>
<dbReference type="InterPro" id="IPR036855">
    <property type="entry name" value="Znf_CCCH_sf"/>
</dbReference>
<dbReference type="SUPFAM" id="SSF160443">
    <property type="entry name" value="SMR domain-like"/>
    <property type="match status" value="1"/>
</dbReference>
<protein>
    <recommendedName>
        <fullName evidence="11">Smr domain-containing protein</fullName>
    </recommendedName>
</protein>
<gene>
    <name evidence="9" type="ORF">BCR43DRAFT_351949</name>
</gene>
<dbReference type="GO" id="GO:0043130">
    <property type="term" value="F:ubiquitin binding"/>
    <property type="evidence" value="ECO:0007669"/>
    <property type="project" value="InterPro"/>
</dbReference>
<evidence type="ECO:0000256" key="4">
    <source>
        <dbReference type="PROSITE-ProRule" id="PRU00723"/>
    </source>
</evidence>
<evidence type="ECO:0000259" key="6">
    <source>
        <dbReference type="PROSITE" id="PS50103"/>
    </source>
</evidence>
<dbReference type="InterPro" id="IPR036063">
    <property type="entry name" value="Smr_dom_sf"/>
</dbReference>
<feature type="domain" description="CUE" evidence="8">
    <location>
        <begin position="62"/>
        <end position="107"/>
    </location>
</feature>
<dbReference type="Gene3D" id="3.30.1370.210">
    <property type="match status" value="1"/>
</dbReference>
<keyword evidence="3 4" id="KW-0862">Zinc</keyword>
<proteinExistence type="predicted"/>
<feature type="region of interest" description="Disordered" evidence="5">
    <location>
        <begin position="190"/>
        <end position="235"/>
    </location>
</feature>
<dbReference type="Gene3D" id="1.10.8.10">
    <property type="entry name" value="DNA helicase RuvA subunit, C-terminal domain"/>
    <property type="match status" value="1"/>
</dbReference>
<dbReference type="AlphaFoldDB" id="A0A1X2H694"/>
<dbReference type="EMBL" id="MCGN01000008">
    <property type="protein sequence ID" value="ORY93992.1"/>
    <property type="molecule type" value="Genomic_DNA"/>
</dbReference>
<evidence type="ECO:0000259" key="8">
    <source>
        <dbReference type="PROSITE" id="PS51140"/>
    </source>
</evidence>
<dbReference type="STRING" id="13706.A0A1X2H694"/>
<dbReference type="InParanoid" id="A0A1X2H694"/>
<dbReference type="PANTHER" id="PTHR46651">
    <property type="entry name" value="POLYADENYLATE-BINDING PROTEIN-INTERACTING PROTEIN 7"/>
    <property type="match status" value="1"/>
</dbReference>
<feature type="domain" description="Smr" evidence="7">
    <location>
        <begin position="373"/>
        <end position="455"/>
    </location>
</feature>
<comment type="caution">
    <text evidence="9">The sequence shown here is derived from an EMBL/GenBank/DDBJ whole genome shotgun (WGS) entry which is preliminary data.</text>
</comment>
<evidence type="ECO:0000313" key="10">
    <source>
        <dbReference type="Proteomes" id="UP000242180"/>
    </source>
</evidence>
<name>A0A1X2H694_SYNRA</name>
<evidence type="ECO:0000256" key="2">
    <source>
        <dbReference type="ARBA" id="ARBA00022771"/>
    </source>
</evidence>
<keyword evidence="1 4" id="KW-0479">Metal-binding</keyword>
<sequence>MHEAAWESFEPYSREDEKEFDPTLQYYHGALLDNDTIQDMNKLSLSVTNPSVEESQADNVDEDMSALQMLESIFTDLSEAELTQVLEANDYDMDRTTEVLFAKKNKDQEPQEPTPIVCKTPPPTQEPRKRQVCRHFLAGECYRKDCWFAHDLQIKVCKFWLQGSCLKGEFCEFSHNIDVQEVASKIHIQTPAAKKEPVPFDEHEYPGLQSRHTPSASFAAQSPPPPASEEFPSLASAAATKKQSAVSKPAVNFAEIAKRKGPPQDHRKSDGRKKTQSDWQVMERLRRPVRIPWLETGNALNSNYLKQRAQAIEYGMLRNRFFSRATAYYLQGDGAKAKAYSNEAKYYNRLMQQMHTEASQRIFEERNQSEAFVDLHGLHVDEALDILHERLEKLKGYGGIVYVVTGTGHHSGAQSKKGSKLKPSVDAYLRHENFRFAETSIEGDSKGGIFAIDIGRSTS</sequence>
<dbReference type="InterPro" id="IPR002625">
    <property type="entry name" value="Smr_dom"/>
</dbReference>
<evidence type="ECO:0008006" key="11">
    <source>
        <dbReference type="Google" id="ProtNLM"/>
    </source>
</evidence>
<dbReference type="SUPFAM" id="SSF90229">
    <property type="entry name" value="CCCH zinc finger"/>
    <property type="match status" value="1"/>
</dbReference>
<feature type="compositionally biased region" description="Basic and acidic residues" evidence="5">
    <location>
        <begin position="256"/>
        <end position="278"/>
    </location>
</feature>
<dbReference type="Pfam" id="PF02845">
    <property type="entry name" value="CUE"/>
    <property type="match status" value="1"/>
</dbReference>
<dbReference type="GO" id="GO:0008270">
    <property type="term" value="F:zinc ion binding"/>
    <property type="evidence" value="ECO:0007669"/>
    <property type="project" value="UniProtKB-KW"/>
</dbReference>
<dbReference type="InterPro" id="IPR013899">
    <property type="entry name" value="DUF1771"/>
</dbReference>
<dbReference type="SMART" id="SM01162">
    <property type="entry name" value="DUF1771"/>
    <property type="match status" value="1"/>
</dbReference>
<dbReference type="OrthoDB" id="3247158at2759"/>
<evidence type="ECO:0000259" key="7">
    <source>
        <dbReference type="PROSITE" id="PS50828"/>
    </source>
</evidence>
<dbReference type="Pfam" id="PF01713">
    <property type="entry name" value="Smr"/>
    <property type="match status" value="1"/>
</dbReference>
<evidence type="ECO:0000256" key="5">
    <source>
        <dbReference type="SAM" id="MobiDB-lite"/>
    </source>
</evidence>
<dbReference type="InterPro" id="IPR003892">
    <property type="entry name" value="CUE"/>
</dbReference>
<feature type="compositionally biased region" description="Basic and acidic residues" evidence="5">
    <location>
        <begin position="193"/>
        <end position="205"/>
    </location>
</feature>
<accession>A0A1X2H694</accession>
<dbReference type="SMART" id="SM00356">
    <property type="entry name" value="ZnF_C3H1"/>
    <property type="match status" value="2"/>
</dbReference>
<feature type="zinc finger region" description="C3H1-type" evidence="4">
    <location>
        <begin position="127"/>
        <end position="150"/>
    </location>
</feature>
<dbReference type="PROSITE" id="PS51140">
    <property type="entry name" value="CUE"/>
    <property type="match status" value="1"/>
</dbReference>
<organism evidence="9 10">
    <name type="scientific">Syncephalastrum racemosum</name>
    <name type="common">Filamentous fungus</name>
    <dbReference type="NCBI Taxonomy" id="13706"/>
    <lineage>
        <taxon>Eukaryota</taxon>
        <taxon>Fungi</taxon>
        <taxon>Fungi incertae sedis</taxon>
        <taxon>Mucoromycota</taxon>
        <taxon>Mucoromycotina</taxon>
        <taxon>Mucoromycetes</taxon>
        <taxon>Mucorales</taxon>
        <taxon>Syncephalastraceae</taxon>
        <taxon>Syncephalastrum</taxon>
    </lineage>
</organism>
<keyword evidence="10" id="KW-1185">Reference proteome</keyword>
<dbReference type="OMA" id="CEFSHNI"/>
<evidence type="ECO:0000256" key="3">
    <source>
        <dbReference type="ARBA" id="ARBA00022833"/>
    </source>
</evidence>
<dbReference type="InterPro" id="IPR053242">
    <property type="entry name" value="PAM2-like_domain"/>
</dbReference>
<evidence type="ECO:0000256" key="1">
    <source>
        <dbReference type="ARBA" id="ARBA00022723"/>
    </source>
</evidence>
<keyword evidence="2 4" id="KW-0863">Zinc-finger</keyword>
<dbReference type="SMART" id="SM00463">
    <property type="entry name" value="SMR"/>
    <property type="match status" value="1"/>
</dbReference>
<dbReference type="Pfam" id="PF08590">
    <property type="entry name" value="DUF1771"/>
    <property type="match status" value="1"/>
</dbReference>
<dbReference type="CDD" id="cd14279">
    <property type="entry name" value="CUE"/>
    <property type="match status" value="1"/>
</dbReference>
<dbReference type="InterPro" id="IPR000571">
    <property type="entry name" value="Znf_CCCH"/>
</dbReference>
<dbReference type="PANTHER" id="PTHR46651:SF1">
    <property type="entry name" value="SMALL MUTS RELATED FAMILY PROTEIN"/>
    <property type="match status" value="1"/>
</dbReference>
<evidence type="ECO:0000313" key="9">
    <source>
        <dbReference type="EMBL" id="ORY93992.1"/>
    </source>
</evidence>
<dbReference type="Proteomes" id="UP000242180">
    <property type="component" value="Unassembled WGS sequence"/>
</dbReference>
<reference evidence="9 10" key="1">
    <citation type="submission" date="2016-07" db="EMBL/GenBank/DDBJ databases">
        <title>Pervasive Adenine N6-methylation of Active Genes in Fungi.</title>
        <authorList>
            <consortium name="DOE Joint Genome Institute"/>
            <person name="Mondo S.J."/>
            <person name="Dannebaum R.O."/>
            <person name="Kuo R.C."/>
            <person name="Labutti K."/>
            <person name="Haridas S."/>
            <person name="Kuo A."/>
            <person name="Salamov A."/>
            <person name="Ahrendt S.R."/>
            <person name="Lipzen A."/>
            <person name="Sullivan W."/>
            <person name="Andreopoulos W.B."/>
            <person name="Clum A."/>
            <person name="Lindquist E."/>
            <person name="Daum C."/>
            <person name="Ramamoorthy G.K."/>
            <person name="Gryganskyi A."/>
            <person name="Culley D."/>
            <person name="Magnuson J.K."/>
            <person name="James T.Y."/>
            <person name="O'Malley M.A."/>
            <person name="Stajich J.E."/>
            <person name="Spatafora J.W."/>
            <person name="Visel A."/>
            <person name="Grigoriev I.V."/>
        </authorList>
    </citation>
    <scope>NUCLEOTIDE SEQUENCE [LARGE SCALE GENOMIC DNA]</scope>
    <source>
        <strain evidence="9 10">NRRL 2496</strain>
    </source>
</reference>
<feature type="domain" description="C3H1-type" evidence="6">
    <location>
        <begin position="127"/>
        <end position="150"/>
    </location>
</feature>
<dbReference type="Gene3D" id="3.30.1370.110">
    <property type="match status" value="1"/>
</dbReference>
<dbReference type="PROSITE" id="PS50828">
    <property type="entry name" value="SMR"/>
    <property type="match status" value="1"/>
</dbReference>
<feature type="zinc finger region" description="C3H1-type" evidence="4">
    <location>
        <begin position="151"/>
        <end position="178"/>
    </location>
</feature>
<dbReference type="PROSITE" id="PS50103">
    <property type="entry name" value="ZF_C3H1"/>
    <property type="match status" value="2"/>
</dbReference>